<keyword evidence="3" id="KW-0436">Ligase</keyword>
<dbReference type="Proteomes" id="UP000031368">
    <property type="component" value="Plasmid pRgalR602c"/>
</dbReference>
<reference evidence="3 4" key="1">
    <citation type="submission" date="2013-11" db="EMBL/GenBank/DDBJ databases">
        <title>Complete genome sequence of Rhizobium gallicum bv. gallicum R602.</title>
        <authorList>
            <person name="Bustos P."/>
            <person name="Santamaria R.I."/>
            <person name="Lozano L."/>
            <person name="Acosta J.L."/>
            <person name="Ormeno-Orrillo E."/>
            <person name="Rogel M.A."/>
            <person name="Romero D."/>
            <person name="Cevallos M.A."/>
            <person name="Martinez-Romero E."/>
            <person name="Gonzalez V."/>
        </authorList>
    </citation>
    <scope>NUCLEOTIDE SEQUENCE [LARGE SCALE GENOMIC DNA]</scope>
    <source>
        <strain evidence="3 4">R602</strain>
        <plasmid evidence="3 4">pRgalR602c</plasmid>
    </source>
</reference>
<comment type="similarity">
    <text evidence="1">Belongs to the ATP-dependent AMP-binding enzyme family.</text>
</comment>
<dbReference type="GO" id="GO:0006631">
    <property type="term" value="P:fatty acid metabolic process"/>
    <property type="evidence" value="ECO:0007669"/>
    <property type="project" value="TreeGrafter"/>
</dbReference>
<dbReference type="Gene3D" id="3.40.50.12780">
    <property type="entry name" value="N-terminal domain of ligase-like"/>
    <property type="match status" value="1"/>
</dbReference>
<dbReference type="PANTHER" id="PTHR43201">
    <property type="entry name" value="ACYL-COA SYNTHETASE"/>
    <property type="match status" value="1"/>
</dbReference>
<dbReference type="GO" id="GO:0031956">
    <property type="term" value="F:medium-chain fatty acid-CoA ligase activity"/>
    <property type="evidence" value="ECO:0007669"/>
    <property type="project" value="TreeGrafter"/>
</dbReference>
<accession>A0A0B4XH35</accession>
<dbReference type="SUPFAM" id="SSF56801">
    <property type="entry name" value="Acetyl-CoA synthetase-like"/>
    <property type="match status" value="1"/>
</dbReference>
<evidence type="ECO:0000313" key="3">
    <source>
        <dbReference type="EMBL" id="AJD46035.1"/>
    </source>
</evidence>
<keyword evidence="3" id="KW-0614">Plasmid</keyword>
<geneLocation type="plasmid" evidence="3 4">
    <name>pRgalR602c</name>
</geneLocation>
<dbReference type="AlphaFoldDB" id="A0A0B4XH35"/>
<name>A0A0B4XH35_9HYPH</name>
<protein>
    <submittedName>
        <fullName evidence="3">AMP-dependent synthetase/ligase protein</fullName>
    </submittedName>
</protein>
<dbReference type="PROSITE" id="PS00455">
    <property type="entry name" value="AMP_BINDING"/>
    <property type="match status" value="1"/>
</dbReference>
<dbReference type="HOGENOM" id="CLU_1057166_0_0_5"/>
<dbReference type="EMBL" id="CP006880">
    <property type="protein sequence ID" value="AJD46035.1"/>
    <property type="molecule type" value="Genomic_DNA"/>
</dbReference>
<dbReference type="RefSeq" id="WP_040116111.1">
    <property type="nucleotide sequence ID" value="NZ_CP006880.1"/>
</dbReference>
<sequence>MPLTDIVSVIARREDRTALLFGSGRILSYAELDEQTRRFANRLGQGQKRLVAIAAEVSVHAIVAYLAALRAGHAIAMLPPCDERPWDDFLNAFQPDFIFRPANGHWRLIEEVRPGNGSQGIHPDLALLLMTSGSSGTAKAVRLSFANLDANLRSIAAYLELSSTDRTALVLPLHYSYGLSILNSHLIAGGSVFFPGICVMDGDFARIIDESNCTNLSGVPYTYELGSYCIHLLFLWIIQTVFVPSSIARVDHHYHCQHRFTYC</sequence>
<dbReference type="PANTHER" id="PTHR43201:SF8">
    <property type="entry name" value="ACYL-COA SYNTHETASE FAMILY MEMBER 3"/>
    <property type="match status" value="1"/>
</dbReference>
<keyword evidence="4" id="KW-1185">Reference proteome</keyword>
<feature type="domain" description="AMP-dependent synthetase/ligase" evidence="2">
    <location>
        <begin position="11"/>
        <end position="224"/>
    </location>
</feature>
<organism evidence="3 4">
    <name type="scientific">Rhizobium gallicum bv. gallicum R602sp</name>
    <dbReference type="NCBI Taxonomy" id="1041138"/>
    <lineage>
        <taxon>Bacteria</taxon>
        <taxon>Pseudomonadati</taxon>
        <taxon>Pseudomonadota</taxon>
        <taxon>Alphaproteobacteria</taxon>
        <taxon>Hyphomicrobiales</taxon>
        <taxon>Rhizobiaceae</taxon>
        <taxon>Rhizobium/Agrobacterium group</taxon>
        <taxon>Rhizobium</taxon>
    </lineage>
</organism>
<dbReference type="Pfam" id="PF00501">
    <property type="entry name" value="AMP-binding"/>
    <property type="match status" value="1"/>
</dbReference>
<dbReference type="InterPro" id="IPR000873">
    <property type="entry name" value="AMP-dep_synth/lig_dom"/>
</dbReference>
<gene>
    <name evidence="3" type="ORF">RGR602_PC02012</name>
</gene>
<evidence type="ECO:0000313" key="4">
    <source>
        <dbReference type="Proteomes" id="UP000031368"/>
    </source>
</evidence>
<evidence type="ECO:0000259" key="2">
    <source>
        <dbReference type="Pfam" id="PF00501"/>
    </source>
</evidence>
<evidence type="ECO:0000256" key="1">
    <source>
        <dbReference type="ARBA" id="ARBA00006432"/>
    </source>
</evidence>
<dbReference type="InterPro" id="IPR042099">
    <property type="entry name" value="ANL_N_sf"/>
</dbReference>
<dbReference type="InterPro" id="IPR020845">
    <property type="entry name" value="AMP-binding_CS"/>
</dbReference>
<dbReference type="KEGG" id="rga:RGR602_PC02012"/>
<proteinExistence type="inferred from homology"/>